<dbReference type="SUPFAM" id="SSF54909">
    <property type="entry name" value="Dimeric alpha+beta barrel"/>
    <property type="match status" value="1"/>
</dbReference>
<keyword evidence="7" id="KW-1185">Reference proteome</keyword>
<evidence type="ECO:0000256" key="4">
    <source>
        <dbReference type="ARBA" id="ARBA00023002"/>
    </source>
</evidence>
<proteinExistence type="predicted"/>
<dbReference type="PANTHER" id="PTHR30521:SF0">
    <property type="entry name" value="DYP-TYPE PEROXIDASE FAMILY PROTEIN"/>
    <property type="match status" value="1"/>
</dbReference>
<organism evidence="6 7">
    <name type="scientific">Schistosoma margrebowiei</name>
    <dbReference type="NCBI Taxonomy" id="48269"/>
    <lineage>
        <taxon>Eukaryota</taxon>
        <taxon>Metazoa</taxon>
        <taxon>Spiralia</taxon>
        <taxon>Lophotrochozoa</taxon>
        <taxon>Platyhelminthes</taxon>
        <taxon>Trematoda</taxon>
        <taxon>Digenea</taxon>
        <taxon>Strigeidida</taxon>
        <taxon>Schistosomatoidea</taxon>
        <taxon>Schistosomatidae</taxon>
        <taxon>Schistosoma</taxon>
    </lineage>
</organism>
<sequence>MKTSTSEGKHGIQWTAQNQLDGLNFADDLALLGRTHEQMQMKKASVALSCASVGLNIHKGKTKIQKRITEYSNRTPINGETLEDIESFTYPGRIIDEQGGSDADVKPRISKAWAAFLQLKNICNSKQISTNIKVLSGLKSHALYLTIHLNSNASRECLGSVGRIEKYINQICPPYSCQGYDEILYGVGFGIDYFRKISPRFRSRGIKNYEYRERSGKYGELPKTGGDIFVHAKCNNHGMLFDLAKSIIQNMPRGCVDKFEDIYGWAYRDSRDLGEFVDGTENPKSLDERAEVAINKRTGGSYAVVQKWVHNMSLLQETSADEFKAKKKHKAVRQAQPYGSLSGGAGLLFIAYAADTENFDFMLDRMTGNSDDKINDSLMIFSRCVTGNYWYFPGQLEFNLLVRNLPILL</sequence>
<evidence type="ECO:0000256" key="2">
    <source>
        <dbReference type="ARBA" id="ARBA00022559"/>
    </source>
</evidence>
<accession>A0A183LBC1</accession>
<keyword evidence="2" id="KW-0575">Peroxidase</keyword>
<gene>
    <name evidence="6" type="ORF">SMRZ_LOCUS1096</name>
</gene>
<dbReference type="GO" id="GO:0005829">
    <property type="term" value="C:cytosol"/>
    <property type="evidence" value="ECO:0007669"/>
    <property type="project" value="TreeGrafter"/>
</dbReference>
<dbReference type="InterPro" id="IPR048328">
    <property type="entry name" value="Dyp_perox_C"/>
</dbReference>
<dbReference type="PROSITE" id="PS51404">
    <property type="entry name" value="DYP_PEROXIDASE"/>
    <property type="match status" value="1"/>
</dbReference>
<reference evidence="6 7" key="1">
    <citation type="submission" date="2018-11" db="EMBL/GenBank/DDBJ databases">
        <authorList>
            <consortium name="Pathogen Informatics"/>
        </authorList>
    </citation>
    <scope>NUCLEOTIDE SEQUENCE [LARGE SCALE GENOMIC DNA]</scope>
    <source>
        <strain evidence="6 7">Zambia</strain>
    </source>
</reference>
<dbReference type="PANTHER" id="PTHR30521">
    <property type="entry name" value="DEFERROCHELATASE/PEROXIDASE"/>
    <property type="match status" value="1"/>
</dbReference>
<protein>
    <submittedName>
        <fullName evidence="6">Uncharacterized protein</fullName>
    </submittedName>
</protein>
<dbReference type="Pfam" id="PF20628">
    <property type="entry name" value="Dyp_perox_C"/>
    <property type="match status" value="2"/>
</dbReference>
<evidence type="ECO:0000256" key="3">
    <source>
        <dbReference type="ARBA" id="ARBA00022723"/>
    </source>
</evidence>
<dbReference type="GO" id="GO:0020037">
    <property type="term" value="F:heme binding"/>
    <property type="evidence" value="ECO:0007669"/>
    <property type="project" value="InterPro"/>
</dbReference>
<dbReference type="EMBL" id="UZAI01000226">
    <property type="protein sequence ID" value="VDO50176.1"/>
    <property type="molecule type" value="Genomic_DNA"/>
</dbReference>
<evidence type="ECO:0000313" key="7">
    <source>
        <dbReference type="Proteomes" id="UP000277204"/>
    </source>
</evidence>
<evidence type="ECO:0000256" key="1">
    <source>
        <dbReference type="ARBA" id="ARBA00001970"/>
    </source>
</evidence>
<dbReference type="InterPro" id="IPR011008">
    <property type="entry name" value="Dimeric_a/b-barrel"/>
</dbReference>
<evidence type="ECO:0000256" key="5">
    <source>
        <dbReference type="ARBA" id="ARBA00023004"/>
    </source>
</evidence>
<keyword evidence="3" id="KW-0479">Metal-binding</keyword>
<keyword evidence="5" id="KW-0408">Iron</keyword>
<dbReference type="Proteomes" id="UP000277204">
    <property type="component" value="Unassembled WGS sequence"/>
</dbReference>
<dbReference type="GO" id="GO:0046872">
    <property type="term" value="F:metal ion binding"/>
    <property type="evidence" value="ECO:0007669"/>
    <property type="project" value="UniProtKB-KW"/>
</dbReference>
<comment type="cofactor">
    <cofactor evidence="1">
        <name>heme b</name>
        <dbReference type="ChEBI" id="CHEBI:60344"/>
    </cofactor>
</comment>
<keyword evidence="4" id="KW-0560">Oxidoreductase</keyword>
<dbReference type="GO" id="GO:0004601">
    <property type="term" value="F:peroxidase activity"/>
    <property type="evidence" value="ECO:0007669"/>
    <property type="project" value="UniProtKB-KW"/>
</dbReference>
<evidence type="ECO:0000313" key="6">
    <source>
        <dbReference type="EMBL" id="VDO50176.1"/>
    </source>
</evidence>
<dbReference type="InterPro" id="IPR006314">
    <property type="entry name" value="Dyp_peroxidase"/>
</dbReference>
<dbReference type="AlphaFoldDB" id="A0A183LBC1"/>
<name>A0A183LBC1_9TREM</name>
<dbReference type="STRING" id="48269.A0A183LBC1"/>